<reference evidence="2 3" key="1">
    <citation type="submission" date="2024-06" db="EMBL/GenBank/DDBJ databases">
        <title>The Natural Products Discovery Center: Release of the First 8490 Sequenced Strains for Exploring Actinobacteria Biosynthetic Diversity.</title>
        <authorList>
            <person name="Kalkreuter E."/>
            <person name="Kautsar S.A."/>
            <person name="Yang D."/>
            <person name="Bader C.D."/>
            <person name="Teijaro C.N."/>
            <person name="Fluegel L."/>
            <person name="Davis C.M."/>
            <person name="Simpson J.R."/>
            <person name="Lauterbach L."/>
            <person name="Steele A.D."/>
            <person name="Gui C."/>
            <person name="Meng S."/>
            <person name="Li G."/>
            <person name="Viehrig K."/>
            <person name="Ye F."/>
            <person name="Su P."/>
            <person name="Kiefer A.F."/>
            <person name="Nichols A."/>
            <person name="Cepeda A.J."/>
            <person name="Yan W."/>
            <person name="Fan B."/>
            <person name="Jiang Y."/>
            <person name="Adhikari A."/>
            <person name="Zheng C.-J."/>
            <person name="Schuster L."/>
            <person name="Cowan T.M."/>
            <person name="Smanski M.J."/>
            <person name="Chevrette M.G."/>
            <person name="De Carvalho L.P.S."/>
            <person name="Shen B."/>
        </authorList>
    </citation>
    <scope>NUCLEOTIDE SEQUENCE [LARGE SCALE GENOMIC DNA]</scope>
    <source>
        <strain evidence="2 3">NPDC049574</strain>
    </source>
</reference>
<accession>A0ABV3H0U4</accession>
<gene>
    <name evidence="2" type="ORF">AB0K40_11665</name>
</gene>
<proteinExistence type="predicted"/>
<sequence>MEEEPKREDLQQYMRNFHDWYFGEDAGGMFLTAAAKDICTRLLNLLAEAAFKGGDGADGDSRLTEAESEALRQLAGELRRQLAVDVGAAHPPRLHWTRPGPQAPPPSFDF</sequence>
<organism evidence="2 3">
    <name type="scientific">Nonomuraea bangladeshensis</name>
    <dbReference type="NCBI Taxonomy" id="404385"/>
    <lineage>
        <taxon>Bacteria</taxon>
        <taxon>Bacillati</taxon>
        <taxon>Actinomycetota</taxon>
        <taxon>Actinomycetes</taxon>
        <taxon>Streptosporangiales</taxon>
        <taxon>Streptosporangiaceae</taxon>
        <taxon>Nonomuraea</taxon>
    </lineage>
</organism>
<comment type="caution">
    <text evidence="2">The sequence shown here is derived from an EMBL/GenBank/DDBJ whole genome shotgun (WGS) entry which is preliminary data.</text>
</comment>
<feature type="compositionally biased region" description="Pro residues" evidence="1">
    <location>
        <begin position="101"/>
        <end position="110"/>
    </location>
</feature>
<protein>
    <submittedName>
        <fullName evidence="2">Uncharacterized protein</fullName>
    </submittedName>
</protein>
<name>A0ABV3H0U4_9ACTN</name>
<keyword evidence="3" id="KW-1185">Reference proteome</keyword>
<evidence type="ECO:0000313" key="3">
    <source>
        <dbReference type="Proteomes" id="UP001552427"/>
    </source>
</evidence>
<dbReference type="EMBL" id="JBFARM010000003">
    <property type="protein sequence ID" value="MEV4286149.1"/>
    <property type="molecule type" value="Genomic_DNA"/>
</dbReference>
<evidence type="ECO:0000256" key="1">
    <source>
        <dbReference type="SAM" id="MobiDB-lite"/>
    </source>
</evidence>
<feature type="region of interest" description="Disordered" evidence="1">
    <location>
        <begin position="91"/>
        <end position="110"/>
    </location>
</feature>
<dbReference type="RefSeq" id="WP_364447839.1">
    <property type="nucleotide sequence ID" value="NZ_JBFARM010000003.1"/>
</dbReference>
<evidence type="ECO:0000313" key="2">
    <source>
        <dbReference type="EMBL" id="MEV4286149.1"/>
    </source>
</evidence>
<dbReference type="Proteomes" id="UP001552427">
    <property type="component" value="Unassembled WGS sequence"/>
</dbReference>